<protein>
    <submittedName>
        <fullName evidence="1">Uncharacterized protein</fullName>
    </submittedName>
</protein>
<proteinExistence type="predicted"/>
<accession>A0AAD1RPD0</accession>
<dbReference type="AlphaFoldDB" id="A0AAD1RPD0"/>
<gene>
    <name evidence="1" type="ORF">PECUL_23A005089</name>
</gene>
<feature type="non-terminal residue" evidence="1">
    <location>
        <position position="143"/>
    </location>
</feature>
<dbReference type="Proteomes" id="UP001295444">
    <property type="component" value="Chromosome 03"/>
</dbReference>
<reference evidence="1" key="1">
    <citation type="submission" date="2022-03" db="EMBL/GenBank/DDBJ databases">
        <authorList>
            <person name="Alioto T."/>
            <person name="Alioto T."/>
            <person name="Gomez Garrido J."/>
        </authorList>
    </citation>
    <scope>NUCLEOTIDE SEQUENCE</scope>
</reference>
<evidence type="ECO:0000313" key="2">
    <source>
        <dbReference type="Proteomes" id="UP001295444"/>
    </source>
</evidence>
<sequence>MKEPTSKLISPFYKKQKKDVRTNNASIRTFIQTVKADTEQMVKNPPTYQSNLTPGEIKALHDLSHDINIVIHSADKGGTTMIQSYQDYRNEILRQLNDHTTYMRLTFDPVKKFQTRIKNQIDLGILSGFLDEKTAQFLIPETP</sequence>
<organism evidence="1 2">
    <name type="scientific">Pelobates cultripes</name>
    <name type="common">Western spadefoot toad</name>
    <dbReference type="NCBI Taxonomy" id="61616"/>
    <lineage>
        <taxon>Eukaryota</taxon>
        <taxon>Metazoa</taxon>
        <taxon>Chordata</taxon>
        <taxon>Craniata</taxon>
        <taxon>Vertebrata</taxon>
        <taxon>Euteleostomi</taxon>
        <taxon>Amphibia</taxon>
        <taxon>Batrachia</taxon>
        <taxon>Anura</taxon>
        <taxon>Pelobatoidea</taxon>
        <taxon>Pelobatidae</taxon>
        <taxon>Pelobates</taxon>
    </lineage>
</organism>
<dbReference type="EMBL" id="OW240914">
    <property type="protein sequence ID" value="CAH2275928.1"/>
    <property type="molecule type" value="Genomic_DNA"/>
</dbReference>
<evidence type="ECO:0000313" key="1">
    <source>
        <dbReference type="EMBL" id="CAH2275928.1"/>
    </source>
</evidence>
<name>A0AAD1RPD0_PELCU</name>
<keyword evidence="2" id="KW-1185">Reference proteome</keyword>